<dbReference type="Proteomes" id="UP000198569">
    <property type="component" value="Unassembled WGS sequence"/>
</dbReference>
<evidence type="ECO:0000259" key="2">
    <source>
        <dbReference type="Pfam" id="PF00326"/>
    </source>
</evidence>
<dbReference type="RefSeq" id="WP_091435165.1">
    <property type="nucleotide sequence ID" value="NZ_FNMV01000021.1"/>
</dbReference>
<feature type="domain" description="Peptidase S9 prolyl oligopeptidase catalytic" evidence="2">
    <location>
        <begin position="118"/>
        <end position="312"/>
    </location>
</feature>
<dbReference type="Gene3D" id="3.40.50.1820">
    <property type="entry name" value="alpha/beta hydrolase"/>
    <property type="match status" value="1"/>
</dbReference>
<dbReference type="GO" id="GO:0006508">
    <property type="term" value="P:proteolysis"/>
    <property type="evidence" value="ECO:0007669"/>
    <property type="project" value="InterPro"/>
</dbReference>
<dbReference type="SUPFAM" id="SSF53474">
    <property type="entry name" value="alpha/beta-Hydrolases"/>
    <property type="match status" value="1"/>
</dbReference>
<evidence type="ECO:0000313" key="4">
    <source>
        <dbReference type="Proteomes" id="UP000198569"/>
    </source>
</evidence>
<dbReference type="GO" id="GO:0004252">
    <property type="term" value="F:serine-type endopeptidase activity"/>
    <property type="evidence" value="ECO:0007669"/>
    <property type="project" value="TreeGrafter"/>
</dbReference>
<dbReference type="STRING" id="229203.SAMN05444338_12127"/>
<dbReference type="PANTHER" id="PTHR42776:SF4">
    <property type="entry name" value="ACYLAMINO-ACID-RELEASING ENZYME"/>
    <property type="match status" value="1"/>
</dbReference>
<name>A0A1H3GB32_9FLAO</name>
<gene>
    <name evidence="3" type="ORF">SAMN05444338_12127</name>
</gene>
<organism evidence="3 4">
    <name type="scientific">Flavobacterium degerlachei</name>
    <dbReference type="NCBI Taxonomy" id="229203"/>
    <lineage>
        <taxon>Bacteria</taxon>
        <taxon>Pseudomonadati</taxon>
        <taxon>Bacteroidota</taxon>
        <taxon>Flavobacteriia</taxon>
        <taxon>Flavobacteriales</taxon>
        <taxon>Flavobacteriaceae</taxon>
        <taxon>Flavobacterium</taxon>
    </lineage>
</organism>
<accession>A0A1H3GB32</accession>
<evidence type="ECO:0000256" key="1">
    <source>
        <dbReference type="ARBA" id="ARBA00022801"/>
    </source>
</evidence>
<dbReference type="InterPro" id="IPR029058">
    <property type="entry name" value="AB_hydrolase_fold"/>
</dbReference>
<proteinExistence type="predicted"/>
<sequence length="324" mass="36658">MKYVITLIFILVLTNSKAQETKILLKQKLISNLSETPIYQHLTENVDGQIEWKENFKYLDSIEIYSITYLSDGLKINGLLVKPKKDGKYPCIIYNRGGNSDFGALVIANGAITLGQIAKEGYVVIASQYRGNAGSEGKEEFGGKDVNDITILPKVLKEIKEADTQKIGMYGWSRGGMMTYIALTKMTEIKVAVVGGAVSDISSSIKDRPEMETDVLSELIPNYAENKEIELEKRSAIKWADKFPKNIPILMMHGNSDWRVKPTQSLNLALEFEKNRIPYRLIMFEGGDHGISEHEKEVNEQVINWFDRYLKNNEPLPNMAYHGR</sequence>
<dbReference type="InterPro" id="IPR001375">
    <property type="entry name" value="Peptidase_S9_cat"/>
</dbReference>
<keyword evidence="4" id="KW-1185">Reference proteome</keyword>
<protein>
    <submittedName>
        <fullName evidence="3">Prolyl oligopeptidase family protein</fullName>
    </submittedName>
</protein>
<evidence type="ECO:0000313" key="3">
    <source>
        <dbReference type="EMBL" id="SDY00476.1"/>
    </source>
</evidence>
<dbReference type="PANTHER" id="PTHR42776">
    <property type="entry name" value="SERINE PEPTIDASE S9 FAMILY MEMBER"/>
    <property type="match status" value="1"/>
</dbReference>
<keyword evidence="1" id="KW-0378">Hydrolase</keyword>
<dbReference type="AlphaFoldDB" id="A0A1H3GB32"/>
<dbReference type="Pfam" id="PF00326">
    <property type="entry name" value="Peptidase_S9"/>
    <property type="match status" value="1"/>
</dbReference>
<dbReference type="OrthoDB" id="9812921at2"/>
<dbReference type="EMBL" id="FNMV01000021">
    <property type="protein sequence ID" value="SDY00476.1"/>
    <property type="molecule type" value="Genomic_DNA"/>
</dbReference>
<reference evidence="4" key="1">
    <citation type="submission" date="2016-10" db="EMBL/GenBank/DDBJ databases">
        <authorList>
            <person name="Varghese N."/>
            <person name="Submissions S."/>
        </authorList>
    </citation>
    <scope>NUCLEOTIDE SEQUENCE [LARGE SCALE GENOMIC DNA]</scope>
    <source>
        <strain evidence="4">DSM 15718</strain>
    </source>
</reference>